<gene>
    <name evidence="2" type="ORF">Asulf_00278</name>
</gene>
<dbReference type="SUPFAM" id="SSF46785">
    <property type="entry name" value="Winged helix' DNA-binding domain"/>
    <property type="match status" value="1"/>
</dbReference>
<dbReference type="InterPro" id="IPR036388">
    <property type="entry name" value="WH-like_DNA-bd_sf"/>
</dbReference>
<feature type="domain" description="HTH crp-type" evidence="1">
    <location>
        <begin position="15"/>
        <end position="66"/>
    </location>
</feature>
<dbReference type="GO" id="GO:0003677">
    <property type="term" value="F:DNA binding"/>
    <property type="evidence" value="ECO:0007669"/>
    <property type="project" value="InterPro"/>
</dbReference>
<dbReference type="GO" id="GO:0006355">
    <property type="term" value="P:regulation of DNA-templated transcription"/>
    <property type="evidence" value="ECO:0007669"/>
    <property type="project" value="InterPro"/>
</dbReference>
<dbReference type="InterPro" id="IPR036390">
    <property type="entry name" value="WH_DNA-bd_sf"/>
</dbReference>
<evidence type="ECO:0000313" key="3">
    <source>
        <dbReference type="Proteomes" id="UP000013307"/>
    </source>
</evidence>
<dbReference type="InterPro" id="IPR012318">
    <property type="entry name" value="HTH_CRP"/>
</dbReference>
<dbReference type="Proteomes" id="UP000013307">
    <property type="component" value="Chromosome"/>
</dbReference>
<dbReference type="Gene3D" id="1.10.10.10">
    <property type="entry name" value="Winged helix-like DNA-binding domain superfamily/Winged helix DNA-binding domain"/>
    <property type="match status" value="1"/>
</dbReference>
<dbReference type="STRING" id="387631.Asulf_00278"/>
<dbReference type="GeneID" id="15391924"/>
<dbReference type="eggNOG" id="arCOG04399">
    <property type="taxonomic scope" value="Archaea"/>
</dbReference>
<accession>N0BIL4</accession>
<organism evidence="2 3">
    <name type="scientific">Archaeoglobus sulfaticallidus PM70-1</name>
    <dbReference type="NCBI Taxonomy" id="387631"/>
    <lineage>
        <taxon>Archaea</taxon>
        <taxon>Methanobacteriati</taxon>
        <taxon>Methanobacteriota</taxon>
        <taxon>Archaeoglobi</taxon>
        <taxon>Archaeoglobales</taxon>
        <taxon>Archaeoglobaceae</taxon>
        <taxon>Archaeoglobus</taxon>
    </lineage>
</organism>
<reference evidence="2 3" key="1">
    <citation type="journal article" date="2013" name="Genome Announc.">
        <title>Complete Genome Sequence of the Thermophilic and Facultatively Chemolithoautotrophic Sulfate Reducer Archaeoglobus sulfaticallidus Strain PM70-1T.</title>
        <authorList>
            <person name="Stokke R."/>
            <person name="Hocking W.P."/>
            <person name="Steinsbu B.O."/>
            <person name="Steen I.H."/>
        </authorList>
    </citation>
    <scope>NUCLEOTIDE SEQUENCE [LARGE SCALE GENOMIC DNA]</scope>
    <source>
        <strain evidence="2">PM70-1</strain>
    </source>
</reference>
<evidence type="ECO:0000259" key="1">
    <source>
        <dbReference type="SMART" id="SM00419"/>
    </source>
</evidence>
<dbReference type="KEGG" id="ast:Asulf_00278"/>
<dbReference type="CDD" id="cd00092">
    <property type="entry name" value="HTH_CRP"/>
    <property type="match status" value="1"/>
</dbReference>
<dbReference type="RefSeq" id="WP_015589910.1">
    <property type="nucleotide sequence ID" value="NC_021169.1"/>
</dbReference>
<protein>
    <submittedName>
        <fullName evidence="2">Putative transcriptional regulator</fullName>
    </submittedName>
</protein>
<dbReference type="PIRSF" id="PIRSF004955">
    <property type="entry name" value="HTH_arch"/>
    <property type="match status" value="1"/>
</dbReference>
<dbReference type="SMART" id="SM00419">
    <property type="entry name" value="HTH_CRP"/>
    <property type="match status" value="1"/>
</dbReference>
<proteinExistence type="predicted"/>
<dbReference type="EMBL" id="CP005290">
    <property type="protein sequence ID" value="AGK60311.1"/>
    <property type="molecule type" value="Genomic_DNA"/>
</dbReference>
<dbReference type="PANTHER" id="PTHR43704:SF2">
    <property type="entry name" value="HTH CRP-TYPE DOMAIN-CONTAINING PROTEIN"/>
    <property type="match status" value="1"/>
</dbReference>
<dbReference type="PANTHER" id="PTHR43704">
    <property type="entry name" value="BSR5907 PROTEIN"/>
    <property type="match status" value="1"/>
</dbReference>
<dbReference type="Pfam" id="PF13412">
    <property type="entry name" value="HTH_24"/>
    <property type="match status" value="1"/>
</dbReference>
<sequence>MNVLLSRKDAMRLLIISELVLRKETNQRDIARKFNLTPQAISEHFKELVDEGYIRVIHKGFYEVTEKGTEWLTKNLFDLHIFSEELIKKLYSKSIVAIASGDIKEDDRISYWYQDGFIYAKKNKTGNGIALTSASDGEDVLIKPLEGFEPPKKGEIIVVKVPDIGEGGSRKINYGEFSKLIKDNPKKIVVAIGVEALVACRKIRVEPIFFGSKEVCIEASHHGAGVIAVCTESLLDNLLVSLVDEGLNFKIVSFNLNA</sequence>
<name>N0BIL4_9EURY</name>
<keyword evidence="3" id="KW-1185">Reference proteome</keyword>
<dbReference type="InterPro" id="IPR057161">
    <property type="entry name" value="DUF7839"/>
</dbReference>
<evidence type="ECO:0000313" key="2">
    <source>
        <dbReference type="EMBL" id="AGK60311.1"/>
    </source>
</evidence>
<dbReference type="InterPro" id="IPR012015">
    <property type="entry name" value="UCP_HTH_arc"/>
</dbReference>
<dbReference type="Pfam" id="PF25211">
    <property type="entry name" value="DUF7839"/>
    <property type="match status" value="1"/>
</dbReference>
<dbReference type="OrthoDB" id="56502at2157"/>
<dbReference type="HOGENOM" id="CLU_090237_0_0_2"/>
<dbReference type="AlphaFoldDB" id="N0BIL4"/>